<dbReference type="GO" id="GO:0005673">
    <property type="term" value="C:transcription factor TFIIE complex"/>
    <property type="evidence" value="ECO:0007669"/>
    <property type="project" value="InterPro"/>
</dbReference>
<dbReference type="Proteomes" id="UP000436088">
    <property type="component" value="Unassembled WGS sequence"/>
</dbReference>
<dbReference type="PANTHER" id="PTHR12716">
    <property type="entry name" value="TRANSCRIPTION INITIATION FACTOR IIE, BETA SUBUNIT"/>
    <property type="match status" value="1"/>
</dbReference>
<evidence type="ECO:0000313" key="3">
    <source>
        <dbReference type="Proteomes" id="UP000436088"/>
    </source>
</evidence>
<dbReference type="InterPro" id="IPR040501">
    <property type="entry name" value="TFA2_Winged_2"/>
</dbReference>
<dbReference type="EMBL" id="VEPZ02001163">
    <property type="protein sequence ID" value="KAE8690076.1"/>
    <property type="molecule type" value="Genomic_DNA"/>
</dbReference>
<dbReference type="Pfam" id="PF18121">
    <property type="entry name" value="TFA2_Winged_2"/>
    <property type="match status" value="1"/>
</dbReference>
<dbReference type="GO" id="GO:0006367">
    <property type="term" value="P:transcription initiation at RNA polymerase II promoter"/>
    <property type="evidence" value="ECO:0007669"/>
    <property type="project" value="InterPro"/>
</dbReference>
<feature type="domain" description="TFA2 Winged helix" evidence="1">
    <location>
        <begin position="157"/>
        <end position="214"/>
    </location>
</feature>
<dbReference type="PANTHER" id="PTHR12716:SF8">
    <property type="entry name" value="TRANSCRIPTION INITIATION FACTOR IIE SUBUNIT BETA"/>
    <property type="match status" value="1"/>
</dbReference>
<evidence type="ECO:0000259" key="1">
    <source>
        <dbReference type="Pfam" id="PF18121"/>
    </source>
</evidence>
<organism evidence="2 3">
    <name type="scientific">Hibiscus syriacus</name>
    <name type="common">Rose of Sharon</name>
    <dbReference type="NCBI Taxonomy" id="106335"/>
    <lineage>
        <taxon>Eukaryota</taxon>
        <taxon>Viridiplantae</taxon>
        <taxon>Streptophyta</taxon>
        <taxon>Embryophyta</taxon>
        <taxon>Tracheophyta</taxon>
        <taxon>Spermatophyta</taxon>
        <taxon>Magnoliopsida</taxon>
        <taxon>eudicotyledons</taxon>
        <taxon>Gunneridae</taxon>
        <taxon>Pentapetalae</taxon>
        <taxon>rosids</taxon>
        <taxon>malvids</taxon>
        <taxon>Malvales</taxon>
        <taxon>Malvaceae</taxon>
        <taxon>Malvoideae</taxon>
        <taxon>Hibiscus</taxon>
    </lineage>
</organism>
<dbReference type="AlphaFoldDB" id="A0A6A2ZEN4"/>
<comment type="caution">
    <text evidence="2">The sequence shown here is derived from an EMBL/GenBank/DDBJ whole genome shotgun (WGS) entry which is preliminary data.</text>
</comment>
<dbReference type="InterPro" id="IPR016656">
    <property type="entry name" value="TFIIE-bsu"/>
</dbReference>
<gene>
    <name evidence="2" type="ORF">F3Y22_tig00110927pilonHSYRG00023</name>
</gene>
<name>A0A6A2ZEN4_HIBSY</name>
<reference evidence="2" key="1">
    <citation type="submission" date="2019-09" db="EMBL/GenBank/DDBJ databases">
        <title>Draft genome information of white flower Hibiscus syriacus.</title>
        <authorList>
            <person name="Kim Y.-M."/>
        </authorList>
    </citation>
    <scope>NUCLEOTIDE SEQUENCE [LARGE SCALE GENOMIC DNA]</scope>
    <source>
        <strain evidence="2">YM2019G1</strain>
    </source>
</reference>
<dbReference type="GO" id="GO:0001097">
    <property type="term" value="F:TFIIH-class transcription factor complex binding"/>
    <property type="evidence" value="ECO:0007669"/>
    <property type="project" value="TreeGrafter"/>
</dbReference>
<protein>
    <submittedName>
        <fullName evidence="2">Omega-amidase NIT2-A-like</fullName>
    </submittedName>
</protein>
<evidence type="ECO:0000313" key="2">
    <source>
        <dbReference type="EMBL" id="KAE8690076.1"/>
    </source>
</evidence>
<sequence>MPATARWPPRRDGRKMKTHQNALLNIPVLKPRAKTPKKALNDVDLRPNFWILPFKSDDFLTSDGSSLNTATGSRSSQFRKHYSKFPEREFQVWDSAISLLSRSSMSANLILHQRMAGDLRQSFTPQQINEACYVDVNGNRDAFEGVFGSRNAKYHVKSRDELIILFREYLQAILLTDLKDAYPNVIEDLQALKSAGQTWHISDFDSHNEIVFPNDSRVIMEVDDEIKRQFRSIELPRDMLDIEKDLQKNGMEPATNTAKRRAAAQVQGISFKPKPKQQVFSSKAKLANVQPFHPRFRYCPLFDRIRLHPGFSSSLCDRVRLHPGFSSSKLPLGGDCNCPSP</sequence>
<proteinExistence type="predicted"/>
<keyword evidence="3" id="KW-1185">Reference proteome</keyword>
<accession>A0A6A2ZEN4</accession>